<dbReference type="PRINTS" id="PR00412">
    <property type="entry name" value="EPOXHYDRLASE"/>
</dbReference>
<dbReference type="AlphaFoldDB" id="A0A927CW33"/>
<name>A0A927CW33_9BACI</name>
<dbReference type="RefSeq" id="WP_190998383.1">
    <property type="nucleotide sequence ID" value="NZ_JACXSI010000023.1"/>
</dbReference>
<dbReference type="InterPro" id="IPR000639">
    <property type="entry name" value="Epox_hydrolase-like"/>
</dbReference>
<organism evidence="2 3">
    <name type="scientific">Peribacillus faecalis</name>
    <dbReference type="NCBI Taxonomy" id="2772559"/>
    <lineage>
        <taxon>Bacteria</taxon>
        <taxon>Bacillati</taxon>
        <taxon>Bacillota</taxon>
        <taxon>Bacilli</taxon>
        <taxon>Bacillales</taxon>
        <taxon>Bacillaceae</taxon>
        <taxon>Peribacillus</taxon>
    </lineage>
</organism>
<dbReference type="InterPro" id="IPR050228">
    <property type="entry name" value="Carboxylesterase_BioH"/>
</dbReference>
<evidence type="ECO:0000313" key="3">
    <source>
        <dbReference type="Proteomes" id="UP000602076"/>
    </source>
</evidence>
<proteinExistence type="predicted"/>
<dbReference type="SUPFAM" id="SSF53474">
    <property type="entry name" value="alpha/beta-Hydrolases"/>
    <property type="match status" value="1"/>
</dbReference>
<gene>
    <name evidence="2" type="ORF">IEO70_10825</name>
</gene>
<dbReference type="EMBL" id="JACXSI010000023">
    <property type="protein sequence ID" value="MBD3108858.1"/>
    <property type="molecule type" value="Genomic_DNA"/>
</dbReference>
<dbReference type="PRINTS" id="PR00111">
    <property type="entry name" value="ABHYDROLASE"/>
</dbReference>
<evidence type="ECO:0000313" key="2">
    <source>
        <dbReference type="EMBL" id="MBD3108858.1"/>
    </source>
</evidence>
<keyword evidence="3" id="KW-1185">Reference proteome</keyword>
<feature type="domain" description="AB hydrolase-1" evidence="1">
    <location>
        <begin position="16"/>
        <end position="124"/>
    </location>
</feature>
<comment type="caution">
    <text evidence="2">The sequence shown here is derived from an EMBL/GenBank/DDBJ whole genome shotgun (WGS) entry which is preliminary data.</text>
</comment>
<dbReference type="PANTHER" id="PTHR43194">
    <property type="entry name" value="HYDROLASE ALPHA/BETA FOLD FAMILY"/>
    <property type="match status" value="1"/>
</dbReference>
<dbReference type="PANTHER" id="PTHR43194:SF5">
    <property type="entry name" value="PIMELOYL-[ACYL-CARRIER PROTEIN] METHYL ESTER ESTERASE"/>
    <property type="match status" value="1"/>
</dbReference>
<reference evidence="2" key="1">
    <citation type="submission" date="2020-09" db="EMBL/GenBank/DDBJ databases">
        <title>Bacillus faecalis sp. nov., a moderately halophilic bacterium isolated from cow faeces.</title>
        <authorList>
            <person name="Jiang L."/>
            <person name="Lee J."/>
        </authorList>
    </citation>
    <scope>NUCLEOTIDE SEQUENCE</scope>
    <source>
        <strain evidence="2">AGMB 02131</strain>
    </source>
</reference>
<protein>
    <submittedName>
        <fullName evidence="2">Alpha/beta hydrolase</fullName>
    </submittedName>
</protein>
<keyword evidence="2" id="KW-0378">Hydrolase</keyword>
<dbReference type="Pfam" id="PF00561">
    <property type="entry name" value="Abhydrolase_1"/>
    <property type="match status" value="1"/>
</dbReference>
<dbReference type="Gene3D" id="3.40.50.1820">
    <property type="entry name" value="alpha/beta hydrolase"/>
    <property type="match status" value="1"/>
</dbReference>
<dbReference type="GO" id="GO:0016787">
    <property type="term" value="F:hydrolase activity"/>
    <property type="evidence" value="ECO:0007669"/>
    <property type="project" value="UniProtKB-KW"/>
</dbReference>
<evidence type="ECO:0000259" key="1">
    <source>
        <dbReference type="Pfam" id="PF00561"/>
    </source>
</evidence>
<sequence length="265" mass="31010">MLHYRTYVIDRQTAWVTLIHGAGSSSAIWYKQLREYKKHFNVLLVDLRGHGKSNQIVWKKGDNFSDIADEIMEVINYEQIEKTHFIGISLGTIVIQTIAKRYPDRVSSMILGGAVTGLDLRTKFYISVGNFGKYILPYMWIYRLFAWIIMPRNNHKEARNTFVQLAKKMCQKEFIRWFSLTKNINPFLRKLQRNFYGIPTLFVMGKEDYLFLETVEDVVISSKCDVTLECIEDAGHVCNIDQPERFNDVTLRFLLENNQSAFVIK</sequence>
<dbReference type="InterPro" id="IPR000073">
    <property type="entry name" value="AB_hydrolase_1"/>
</dbReference>
<dbReference type="InterPro" id="IPR029058">
    <property type="entry name" value="AB_hydrolase_fold"/>
</dbReference>
<accession>A0A927CW33</accession>
<dbReference type="Proteomes" id="UP000602076">
    <property type="component" value="Unassembled WGS sequence"/>
</dbReference>